<dbReference type="InterPro" id="IPR051122">
    <property type="entry name" value="SDR_DHRS6-like"/>
</dbReference>
<gene>
    <name evidence="3" type="ORF">FM037_14345</name>
</gene>
<dbReference type="PANTHER" id="PTHR43477">
    <property type="entry name" value="DIHYDROANTICAPSIN 7-DEHYDROGENASE"/>
    <property type="match status" value="1"/>
</dbReference>
<dbReference type="Pfam" id="PF13561">
    <property type="entry name" value="adh_short_C2"/>
    <property type="match status" value="1"/>
</dbReference>
<dbReference type="InterPro" id="IPR036291">
    <property type="entry name" value="NAD(P)-bd_dom_sf"/>
</dbReference>
<dbReference type="PANTHER" id="PTHR43477:SF1">
    <property type="entry name" value="DIHYDROANTICAPSIN 7-DEHYDROGENASE"/>
    <property type="match status" value="1"/>
</dbReference>
<sequence length="250" mass="26862">MYDFQGKLYLITGATSGLGLATTESIINHGGKVIATGRNVTKLKELEEQYGSCISVVENDSRSPSTGVELAVVVKEHGYLDGLWLNASIDRHDTCDEITEDIYKPVLSVNSRGPILQVVALSKYLKSDASILVSNSSSVYEEAAPTSLYSASKGALLTSIRVWARELGPKGVRVNALFFGSIATSPGSLFPEDAKLEFERVVINQVPLERMATAQEAESAALFLLSNQSSNITGSYIPVDDGLILSQQSI</sequence>
<dbReference type="InterPro" id="IPR002347">
    <property type="entry name" value="SDR_fam"/>
</dbReference>
<proteinExistence type="inferred from homology"/>
<name>A0ABX5X0I4_9GAMM</name>
<dbReference type="EMBL" id="CP041614">
    <property type="protein sequence ID" value="QDO84197.1"/>
    <property type="molecule type" value="Genomic_DNA"/>
</dbReference>
<dbReference type="PRINTS" id="PR00081">
    <property type="entry name" value="GDHRDH"/>
</dbReference>
<dbReference type="Proteomes" id="UP000315947">
    <property type="component" value="Chromosome"/>
</dbReference>
<dbReference type="RefSeq" id="WP_144046560.1">
    <property type="nucleotide sequence ID" value="NZ_CP041614.1"/>
</dbReference>
<dbReference type="Gene3D" id="3.40.50.720">
    <property type="entry name" value="NAD(P)-binding Rossmann-like Domain"/>
    <property type="match status" value="1"/>
</dbReference>
<reference evidence="3 4" key="1">
    <citation type="submission" date="2019-07" db="EMBL/GenBank/DDBJ databases">
        <title>Shewanella sp. YLB-06 whole genomic sequence.</title>
        <authorList>
            <person name="Yu L."/>
        </authorList>
    </citation>
    <scope>NUCLEOTIDE SEQUENCE [LARGE SCALE GENOMIC DNA]</scope>
    <source>
        <strain evidence="3 4">YLB-06</strain>
    </source>
</reference>
<organism evidence="3 4">
    <name type="scientific">Shewanella psychropiezotolerans</name>
    <dbReference type="NCBI Taxonomy" id="2593655"/>
    <lineage>
        <taxon>Bacteria</taxon>
        <taxon>Pseudomonadati</taxon>
        <taxon>Pseudomonadota</taxon>
        <taxon>Gammaproteobacteria</taxon>
        <taxon>Alteromonadales</taxon>
        <taxon>Shewanellaceae</taxon>
        <taxon>Shewanella</taxon>
    </lineage>
</organism>
<keyword evidence="2" id="KW-0560">Oxidoreductase</keyword>
<accession>A0ABX5X0I4</accession>
<comment type="similarity">
    <text evidence="1">Belongs to the short-chain dehydrogenases/reductases (SDR) family.</text>
</comment>
<evidence type="ECO:0000313" key="3">
    <source>
        <dbReference type="EMBL" id="QDO84197.1"/>
    </source>
</evidence>
<evidence type="ECO:0000313" key="4">
    <source>
        <dbReference type="Proteomes" id="UP000315947"/>
    </source>
</evidence>
<evidence type="ECO:0000256" key="2">
    <source>
        <dbReference type="ARBA" id="ARBA00023002"/>
    </source>
</evidence>
<protein>
    <submittedName>
        <fullName evidence="3">SDR family oxidoreductase</fullName>
    </submittedName>
</protein>
<keyword evidence="4" id="KW-1185">Reference proteome</keyword>
<dbReference type="CDD" id="cd05233">
    <property type="entry name" value="SDR_c"/>
    <property type="match status" value="1"/>
</dbReference>
<evidence type="ECO:0000256" key="1">
    <source>
        <dbReference type="ARBA" id="ARBA00006484"/>
    </source>
</evidence>
<dbReference type="SUPFAM" id="SSF51735">
    <property type="entry name" value="NAD(P)-binding Rossmann-fold domains"/>
    <property type="match status" value="1"/>
</dbReference>